<keyword evidence="2" id="KW-1185">Reference proteome</keyword>
<name>A0A809SE69_9PROT</name>
<reference evidence="2" key="1">
    <citation type="submission" date="2019-11" db="EMBL/GenBank/DDBJ databases">
        <title>Isolation and characterization of a novel species in the genus Sulfuriferula.</title>
        <authorList>
            <person name="Mochizuki J."/>
            <person name="Kojima H."/>
            <person name="Fukui M."/>
        </authorList>
    </citation>
    <scope>NUCLEOTIDE SEQUENCE [LARGE SCALE GENOMIC DNA]</scope>
    <source>
        <strain evidence="2">SGTM</strain>
    </source>
</reference>
<evidence type="ECO:0000313" key="2">
    <source>
        <dbReference type="Proteomes" id="UP000463939"/>
    </source>
</evidence>
<dbReference type="RefSeq" id="WP_162084966.1">
    <property type="nucleotide sequence ID" value="NZ_AP021881.1"/>
</dbReference>
<gene>
    <name evidence="1" type="ORF">SFSGTM_18650</name>
</gene>
<sequence length="84" mass="9895">MKHSTTSRFWKCYDSLPVEIRTLADKNYDLLKSDSRHPSLHFKKVGKVWSVRIGIHHRAIAIEVDDGFLWMWIGLHSEYDKLIA</sequence>
<dbReference type="AlphaFoldDB" id="A0A809SE69"/>
<dbReference type="InterPro" id="IPR035093">
    <property type="entry name" value="RelE/ParE_toxin_dom_sf"/>
</dbReference>
<proteinExistence type="predicted"/>
<protein>
    <recommendedName>
        <fullName evidence="3">Type II toxin-antitoxin system HigB family toxin</fullName>
    </recommendedName>
</protein>
<evidence type="ECO:0008006" key="3">
    <source>
        <dbReference type="Google" id="ProtNLM"/>
    </source>
</evidence>
<dbReference type="EMBL" id="AP021881">
    <property type="protein sequence ID" value="BBP01157.1"/>
    <property type="molecule type" value="Genomic_DNA"/>
</dbReference>
<dbReference type="SUPFAM" id="SSF143011">
    <property type="entry name" value="RelE-like"/>
    <property type="match status" value="1"/>
</dbReference>
<dbReference type="KEGG" id="sniv:SFSGTM_18650"/>
<evidence type="ECO:0000313" key="1">
    <source>
        <dbReference type="EMBL" id="BBP01157.1"/>
    </source>
</evidence>
<dbReference type="Proteomes" id="UP000463939">
    <property type="component" value="Chromosome"/>
</dbReference>
<organism evidence="1 2">
    <name type="scientific">Sulfuriferula nivalis</name>
    <dbReference type="NCBI Taxonomy" id="2675298"/>
    <lineage>
        <taxon>Bacteria</taxon>
        <taxon>Pseudomonadati</taxon>
        <taxon>Pseudomonadota</taxon>
        <taxon>Betaproteobacteria</taxon>
        <taxon>Nitrosomonadales</taxon>
        <taxon>Sulfuricellaceae</taxon>
        <taxon>Sulfuriferula</taxon>
    </lineage>
</organism>
<accession>A0A809SE69</accession>